<comment type="caution">
    <text evidence="2">The sequence shown here is derived from an EMBL/GenBank/DDBJ whole genome shotgun (WGS) entry which is preliminary data.</text>
</comment>
<dbReference type="EMBL" id="JAPVOI010000004">
    <property type="protein sequence ID" value="MCZ4089600.1"/>
    <property type="molecule type" value="Genomic_DNA"/>
</dbReference>
<keyword evidence="1" id="KW-0732">Signal</keyword>
<reference evidence="2" key="1">
    <citation type="submission" date="2022-10" db="EMBL/GenBank/DDBJ databases">
        <title>Whole genome sequencing of three plant growth promoting bacteria isolated from Vachellia tortilis subsp. raddiana in Morocco.</title>
        <authorList>
            <person name="Hnini M."/>
            <person name="Zouagui R."/>
            <person name="Zouagui H."/>
            <person name="Chemao Elfihri M.-W."/>
            <person name="Ibrahimi A."/>
            <person name="Sbabou L."/>
            <person name="Aurag J."/>
        </authorList>
    </citation>
    <scope>NUCLEOTIDE SEQUENCE</scope>
    <source>
        <strain evidence="2">LMR678</strain>
    </source>
</reference>
<proteinExistence type="predicted"/>
<name>A0ABT4KC96_9HYPH</name>
<dbReference type="Proteomes" id="UP001079430">
    <property type="component" value="Unassembled WGS sequence"/>
</dbReference>
<evidence type="ECO:0000256" key="1">
    <source>
        <dbReference type="SAM" id="SignalP"/>
    </source>
</evidence>
<keyword evidence="3" id="KW-1185">Reference proteome</keyword>
<dbReference type="RefSeq" id="WP_269276471.1">
    <property type="nucleotide sequence ID" value="NZ_JAPVOI010000004.1"/>
</dbReference>
<organism evidence="2 3">
    <name type="scientific">Sinorhizobium psoraleae</name>
    <dbReference type="NCBI Taxonomy" id="520838"/>
    <lineage>
        <taxon>Bacteria</taxon>
        <taxon>Pseudomonadati</taxon>
        <taxon>Pseudomonadota</taxon>
        <taxon>Alphaproteobacteria</taxon>
        <taxon>Hyphomicrobiales</taxon>
        <taxon>Rhizobiaceae</taxon>
        <taxon>Sinorhizobium/Ensifer group</taxon>
        <taxon>Sinorhizobium</taxon>
    </lineage>
</organism>
<feature type="signal peptide" evidence="1">
    <location>
        <begin position="1"/>
        <end position="28"/>
    </location>
</feature>
<evidence type="ECO:0000313" key="3">
    <source>
        <dbReference type="Proteomes" id="UP001079430"/>
    </source>
</evidence>
<gene>
    <name evidence="2" type="ORF">O3W52_05845</name>
</gene>
<accession>A0ABT4KC96</accession>
<protein>
    <submittedName>
        <fullName evidence="2">Uncharacterized protein</fullName>
    </submittedName>
</protein>
<sequence length="221" mass="23554">MKRSIATRLAAMGIAFVCVGPFRQSASAADDGPLIWAPAKTGANAYRLRLGMRFPGQWDTTAGAEFSMGAESSGKIKPPTAPVRLWGSLSRKSKGRATTRSSLFNMDFNALTGTSNVGAGTARTWIVTPTLDAEVHRSIALQCNAYENSCAKPRLTQSARLASPATRTSLVAQGELSSDGISGLSRIGFEQKFGNLQLGAAVADPLLAPRSVFDIRYSLRW</sequence>
<evidence type="ECO:0000313" key="2">
    <source>
        <dbReference type="EMBL" id="MCZ4089600.1"/>
    </source>
</evidence>
<feature type="chain" id="PRO_5045563890" evidence="1">
    <location>
        <begin position="29"/>
        <end position="221"/>
    </location>
</feature>